<organism evidence="2 3">
    <name type="scientific">Cuscuta epithymum</name>
    <dbReference type="NCBI Taxonomy" id="186058"/>
    <lineage>
        <taxon>Eukaryota</taxon>
        <taxon>Viridiplantae</taxon>
        <taxon>Streptophyta</taxon>
        <taxon>Embryophyta</taxon>
        <taxon>Tracheophyta</taxon>
        <taxon>Spermatophyta</taxon>
        <taxon>Magnoliopsida</taxon>
        <taxon>eudicotyledons</taxon>
        <taxon>Gunneridae</taxon>
        <taxon>Pentapetalae</taxon>
        <taxon>asterids</taxon>
        <taxon>lamiids</taxon>
        <taxon>Solanales</taxon>
        <taxon>Convolvulaceae</taxon>
        <taxon>Cuscuteae</taxon>
        <taxon>Cuscuta</taxon>
        <taxon>Cuscuta subgen. Cuscuta</taxon>
    </lineage>
</organism>
<gene>
    <name evidence="2" type="ORF">CEPIT_LOCUS28393</name>
</gene>
<evidence type="ECO:0000256" key="1">
    <source>
        <dbReference type="SAM" id="Phobius"/>
    </source>
</evidence>
<dbReference type="InterPro" id="IPR004158">
    <property type="entry name" value="DUF247_pln"/>
</dbReference>
<dbReference type="AlphaFoldDB" id="A0AAV0EWD9"/>
<evidence type="ECO:0000313" key="3">
    <source>
        <dbReference type="Proteomes" id="UP001152523"/>
    </source>
</evidence>
<keyword evidence="1" id="KW-0812">Transmembrane</keyword>
<protein>
    <submittedName>
        <fullName evidence="2">Uncharacterized protein</fullName>
    </submittedName>
</protein>
<dbReference type="Pfam" id="PF03140">
    <property type="entry name" value="DUF247"/>
    <property type="match status" value="1"/>
</dbReference>
<dbReference type="EMBL" id="CAMAPF010000948">
    <property type="protein sequence ID" value="CAH9127533.1"/>
    <property type="molecule type" value="Genomic_DNA"/>
</dbReference>
<dbReference type="PANTHER" id="PTHR31170">
    <property type="entry name" value="BNAC04G53230D PROTEIN"/>
    <property type="match status" value="1"/>
</dbReference>
<proteinExistence type="predicted"/>
<feature type="transmembrane region" description="Helical" evidence="1">
    <location>
        <begin position="456"/>
        <end position="480"/>
    </location>
</feature>
<keyword evidence="1" id="KW-0472">Membrane</keyword>
<keyword evidence="3" id="KW-1185">Reference proteome</keyword>
<dbReference type="PANTHER" id="PTHR31170:SF21">
    <property type="match status" value="1"/>
</dbReference>
<accession>A0AAV0EWD9</accession>
<sequence>MGDAYIEVESELPEVVAAGEEKFNEDVDRELIRSMEKELSADWPRRRVGKLVDYSCCIFRVPVRFGQRGIVPSTVSIGPYHDNKREEYRAMEKNKRRSLASLLERTREEKGLTLEDYFVKVKCLEEEARDYYSEAIPLASHEFLAILVVDGCFIVELFRKWFGIVDLEEDDPLFIFGDSTAVALLNDLLSIENQIPFFVLQALFDLTKSPDDDPGWSLPFIFLNIFRDDPSFSRPEAILDGVEGIRWRHLLEILRWSFIQRLPQREPPRKPPGFAWSRAILRQLRGTKAKVVPKSRGGMQCISKLRKAGIKPTPSKEGDSVRAIGFNGGTIVMPPIRIDGFMAAFLQNCVVYEQYLPDRCKSITEYAIFLDRLIDTHADVGVLREEGVLTNYYGTDGELAKAVNELVKGVNTSFCDEEGDLSQVSRQINLYYNSTYWHFHWAAFKDKYFNSPWSSISFFAAIVLLLLSVTQTVFAILPYFKPLHYDKKG</sequence>
<evidence type="ECO:0000313" key="2">
    <source>
        <dbReference type="EMBL" id="CAH9127533.1"/>
    </source>
</evidence>
<keyword evidence="1" id="KW-1133">Transmembrane helix</keyword>
<name>A0AAV0EWD9_9ASTE</name>
<comment type="caution">
    <text evidence="2">The sequence shown here is derived from an EMBL/GenBank/DDBJ whole genome shotgun (WGS) entry which is preliminary data.</text>
</comment>
<reference evidence="2" key="1">
    <citation type="submission" date="2022-07" db="EMBL/GenBank/DDBJ databases">
        <authorList>
            <person name="Macas J."/>
            <person name="Novak P."/>
            <person name="Neumann P."/>
        </authorList>
    </citation>
    <scope>NUCLEOTIDE SEQUENCE</scope>
</reference>
<dbReference type="Proteomes" id="UP001152523">
    <property type="component" value="Unassembled WGS sequence"/>
</dbReference>